<dbReference type="Proteomes" id="UP001152562">
    <property type="component" value="Unassembled WGS sequence"/>
</dbReference>
<sequence length="131" mass="14966">MTHIEKINHKTERDYASFIIGVPESEYNVLCQPENWPVNIECYDWVWFRRSTNSKESFLPRSNPIDIFYQNLRGLRTKLVNFNATLAEADLIAITETGCNESIADGELVPIGFTILRCGRVDVASRVEPVS</sequence>
<evidence type="ECO:0000313" key="1">
    <source>
        <dbReference type="EMBL" id="CAH4037344.1"/>
    </source>
</evidence>
<organism evidence="1 2">
    <name type="scientific">Pieris brassicae</name>
    <name type="common">White butterfly</name>
    <name type="synonym">Large white butterfly</name>
    <dbReference type="NCBI Taxonomy" id="7116"/>
    <lineage>
        <taxon>Eukaryota</taxon>
        <taxon>Metazoa</taxon>
        <taxon>Ecdysozoa</taxon>
        <taxon>Arthropoda</taxon>
        <taxon>Hexapoda</taxon>
        <taxon>Insecta</taxon>
        <taxon>Pterygota</taxon>
        <taxon>Neoptera</taxon>
        <taxon>Endopterygota</taxon>
        <taxon>Lepidoptera</taxon>
        <taxon>Glossata</taxon>
        <taxon>Ditrysia</taxon>
        <taxon>Papilionoidea</taxon>
        <taxon>Pieridae</taxon>
        <taxon>Pierinae</taxon>
        <taxon>Pieris</taxon>
    </lineage>
</organism>
<gene>
    <name evidence="1" type="ORF">PIBRA_LOCUS13035</name>
</gene>
<name>A0A9P0TX98_PIEBR</name>
<protein>
    <submittedName>
        <fullName evidence="1">Uncharacterized protein</fullName>
    </submittedName>
</protein>
<proteinExistence type="predicted"/>
<keyword evidence="2" id="KW-1185">Reference proteome</keyword>
<dbReference type="AlphaFoldDB" id="A0A9P0TX98"/>
<comment type="caution">
    <text evidence="1">The sequence shown here is derived from an EMBL/GenBank/DDBJ whole genome shotgun (WGS) entry which is preliminary data.</text>
</comment>
<evidence type="ECO:0000313" key="2">
    <source>
        <dbReference type="Proteomes" id="UP001152562"/>
    </source>
</evidence>
<accession>A0A9P0TX98</accession>
<reference evidence="1" key="1">
    <citation type="submission" date="2022-05" db="EMBL/GenBank/DDBJ databases">
        <authorList>
            <person name="Okamura Y."/>
        </authorList>
    </citation>
    <scope>NUCLEOTIDE SEQUENCE</scope>
</reference>
<dbReference type="EMBL" id="CALOZG010000085">
    <property type="protein sequence ID" value="CAH4037344.1"/>
    <property type="molecule type" value="Genomic_DNA"/>
</dbReference>